<reference evidence="2" key="2">
    <citation type="submission" date="2020-11" db="EMBL/GenBank/DDBJ databases">
        <authorList>
            <person name="McCartney M.A."/>
            <person name="Auch B."/>
            <person name="Kono T."/>
            <person name="Mallez S."/>
            <person name="Becker A."/>
            <person name="Gohl D.M."/>
            <person name="Silverstein K.A.T."/>
            <person name="Koren S."/>
            <person name="Bechman K.B."/>
            <person name="Herman A."/>
            <person name="Abrahante J.E."/>
            <person name="Garbe J."/>
        </authorList>
    </citation>
    <scope>NUCLEOTIDE SEQUENCE</scope>
    <source>
        <strain evidence="2">Duluth1</strain>
        <tissue evidence="2">Whole animal</tissue>
    </source>
</reference>
<evidence type="ECO:0000313" key="3">
    <source>
        <dbReference type="Proteomes" id="UP000828390"/>
    </source>
</evidence>
<keyword evidence="3" id="KW-1185">Reference proteome</keyword>
<sequence>MGVACRPHQGAATYEVSKFDKEYSKVGIGRNLTIKQRELNPELSKEVMNRRKDNPSENWGIWREKTEAAEDGYTH</sequence>
<comment type="caution">
    <text evidence="2">The sequence shown here is derived from an EMBL/GenBank/DDBJ whole genome shotgun (WGS) entry which is preliminary data.</text>
</comment>
<evidence type="ECO:0000256" key="1">
    <source>
        <dbReference type="SAM" id="MobiDB-lite"/>
    </source>
</evidence>
<dbReference type="Proteomes" id="UP000828390">
    <property type="component" value="Unassembled WGS sequence"/>
</dbReference>
<proteinExistence type="predicted"/>
<dbReference type="AlphaFoldDB" id="A0A9D4EPK5"/>
<feature type="region of interest" description="Disordered" evidence="1">
    <location>
        <begin position="49"/>
        <end position="75"/>
    </location>
</feature>
<accession>A0A9D4EPK5</accession>
<reference evidence="2" key="1">
    <citation type="journal article" date="2019" name="bioRxiv">
        <title>The Genome of the Zebra Mussel, Dreissena polymorpha: A Resource for Invasive Species Research.</title>
        <authorList>
            <person name="McCartney M.A."/>
            <person name="Auch B."/>
            <person name="Kono T."/>
            <person name="Mallez S."/>
            <person name="Zhang Y."/>
            <person name="Obille A."/>
            <person name="Becker A."/>
            <person name="Abrahante J.E."/>
            <person name="Garbe J."/>
            <person name="Badalamenti J.P."/>
            <person name="Herman A."/>
            <person name="Mangelson H."/>
            <person name="Liachko I."/>
            <person name="Sullivan S."/>
            <person name="Sone E.D."/>
            <person name="Koren S."/>
            <person name="Silverstein K.A.T."/>
            <person name="Beckman K.B."/>
            <person name="Gohl D.M."/>
        </authorList>
    </citation>
    <scope>NUCLEOTIDE SEQUENCE</scope>
    <source>
        <strain evidence="2">Duluth1</strain>
        <tissue evidence="2">Whole animal</tissue>
    </source>
</reference>
<organism evidence="2 3">
    <name type="scientific">Dreissena polymorpha</name>
    <name type="common">Zebra mussel</name>
    <name type="synonym">Mytilus polymorpha</name>
    <dbReference type="NCBI Taxonomy" id="45954"/>
    <lineage>
        <taxon>Eukaryota</taxon>
        <taxon>Metazoa</taxon>
        <taxon>Spiralia</taxon>
        <taxon>Lophotrochozoa</taxon>
        <taxon>Mollusca</taxon>
        <taxon>Bivalvia</taxon>
        <taxon>Autobranchia</taxon>
        <taxon>Heteroconchia</taxon>
        <taxon>Euheterodonta</taxon>
        <taxon>Imparidentia</taxon>
        <taxon>Neoheterodontei</taxon>
        <taxon>Myida</taxon>
        <taxon>Dreissenoidea</taxon>
        <taxon>Dreissenidae</taxon>
        <taxon>Dreissena</taxon>
    </lineage>
</organism>
<protein>
    <submittedName>
        <fullName evidence="2">Uncharacterized protein</fullName>
    </submittedName>
</protein>
<feature type="compositionally biased region" description="Basic and acidic residues" evidence="1">
    <location>
        <begin position="62"/>
        <end position="75"/>
    </location>
</feature>
<dbReference type="EMBL" id="JAIWYP010000008">
    <property type="protein sequence ID" value="KAH3781740.1"/>
    <property type="molecule type" value="Genomic_DNA"/>
</dbReference>
<name>A0A9D4EPK5_DREPO</name>
<evidence type="ECO:0000313" key="2">
    <source>
        <dbReference type="EMBL" id="KAH3781740.1"/>
    </source>
</evidence>
<gene>
    <name evidence="2" type="ORF">DPMN_159644</name>
</gene>